<dbReference type="CDD" id="cd02674">
    <property type="entry name" value="Peptidase_C19R"/>
    <property type="match status" value="1"/>
</dbReference>
<evidence type="ECO:0000313" key="10">
    <source>
        <dbReference type="EMBL" id="GAX20096.1"/>
    </source>
</evidence>
<dbReference type="InParanoid" id="A0A1Z5K1T7"/>
<dbReference type="Proteomes" id="UP000198406">
    <property type="component" value="Unassembled WGS sequence"/>
</dbReference>
<dbReference type="FunCoup" id="A0A1Z5K1T7">
    <property type="interactions" value="472"/>
</dbReference>
<gene>
    <name evidence="10" type="ORF">FisN_18Lh034</name>
</gene>
<dbReference type="EC" id="3.4.19.12" evidence="7"/>
<dbReference type="PROSITE" id="PS00973">
    <property type="entry name" value="USP_2"/>
    <property type="match status" value="1"/>
</dbReference>
<evidence type="ECO:0000256" key="4">
    <source>
        <dbReference type="ARBA" id="ARBA00022786"/>
    </source>
</evidence>
<dbReference type="EMBL" id="BDSP01000142">
    <property type="protein sequence ID" value="GAX20096.1"/>
    <property type="molecule type" value="Genomic_DNA"/>
</dbReference>
<accession>A0A1Z5K1T7</accession>
<evidence type="ECO:0000256" key="8">
    <source>
        <dbReference type="SAM" id="MobiDB-lite"/>
    </source>
</evidence>
<name>A0A1Z5K1T7_FISSO</name>
<evidence type="ECO:0000313" key="11">
    <source>
        <dbReference type="Proteomes" id="UP000198406"/>
    </source>
</evidence>
<dbReference type="InterPro" id="IPR018200">
    <property type="entry name" value="USP_CS"/>
</dbReference>
<dbReference type="InterPro" id="IPR050185">
    <property type="entry name" value="Ub_carboxyl-term_hydrolase"/>
</dbReference>
<dbReference type="PROSITE" id="PS50235">
    <property type="entry name" value="USP_3"/>
    <property type="match status" value="1"/>
</dbReference>
<comment type="catalytic activity">
    <reaction evidence="1 7">
        <text>Thiol-dependent hydrolysis of ester, thioester, amide, peptide and isopeptide bonds formed by the C-terminal Gly of ubiquitin (a 76-residue protein attached to proteins as an intracellular targeting signal).</text>
        <dbReference type="EC" id="3.4.19.12"/>
    </reaction>
</comment>
<dbReference type="AlphaFoldDB" id="A0A1Z5K1T7"/>
<dbReference type="GO" id="GO:0004843">
    <property type="term" value="F:cysteine-type deubiquitinase activity"/>
    <property type="evidence" value="ECO:0007669"/>
    <property type="project" value="UniProtKB-UniRule"/>
</dbReference>
<organism evidence="10 11">
    <name type="scientific">Fistulifera solaris</name>
    <name type="common">Oleaginous diatom</name>
    <dbReference type="NCBI Taxonomy" id="1519565"/>
    <lineage>
        <taxon>Eukaryota</taxon>
        <taxon>Sar</taxon>
        <taxon>Stramenopiles</taxon>
        <taxon>Ochrophyta</taxon>
        <taxon>Bacillariophyta</taxon>
        <taxon>Bacillariophyceae</taxon>
        <taxon>Bacillariophycidae</taxon>
        <taxon>Naviculales</taxon>
        <taxon>Naviculaceae</taxon>
        <taxon>Fistulifera</taxon>
    </lineage>
</organism>
<feature type="region of interest" description="Disordered" evidence="8">
    <location>
        <begin position="1"/>
        <end position="42"/>
    </location>
</feature>
<evidence type="ECO:0000256" key="2">
    <source>
        <dbReference type="ARBA" id="ARBA00009085"/>
    </source>
</evidence>
<dbReference type="Pfam" id="PF00443">
    <property type="entry name" value="UCH"/>
    <property type="match status" value="1"/>
</dbReference>
<dbReference type="PROSITE" id="PS00972">
    <property type="entry name" value="USP_1"/>
    <property type="match status" value="1"/>
</dbReference>
<dbReference type="PANTHER" id="PTHR21646:SF24">
    <property type="entry name" value="UBIQUITIN CARBOXYL-TERMINAL HYDROLASE"/>
    <property type="match status" value="1"/>
</dbReference>
<dbReference type="SUPFAM" id="SSF54001">
    <property type="entry name" value="Cysteine proteinases"/>
    <property type="match status" value="1"/>
</dbReference>
<comment type="similarity">
    <text evidence="2 7">Belongs to the peptidase C19 family.</text>
</comment>
<evidence type="ECO:0000256" key="6">
    <source>
        <dbReference type="ARBA" id="ARBA00022807"/>
    </source>
</evidence>
<sequence length="486" mass="56259">MNVEDIKDDVDMKQNSPRTRSKSRNISTTTSNTTATTSLKRRRSFRPSFLRVNSRLSSPNSPTQRARNYNHVSDAVASQFQEMQTARGISHLPIGVIGLTNLGNTCFLNSSIQCLSATIPLTDYFLGYDYRSEINHDNFLGTGGKLVKAYAQLMKDMWLGRQLTVAPVAFKAQLELFAPQFKGYHQHDAQEFLSFLLDGIHEDLNRIKKKPYIEDKDCDGTSDEQDAIEAWKNYLCRDKSLIVDIFQGQLRSEVQCLKCRHKNIRFEPFMYLSLPISVHCRSLEDCLRLYLAKETLSGENQWYCSQCQKHRDATKKTDLWILPPILIVHLKRFKFKENGRMGSKNEAPIAYPVRNWDLSRHVQSQGSEYPLFDLYALSNHVGGLGSGHYTAYALNRFSEQWYEFNDTHCHAMEERAFRRNQSSAYVLFYNRCQTARKGAPVIRRQSVSRPDLWPHTQVQDRQFREFTRQSRKWPPPPPLSETNSET</sequence>
<protein>
    <recommendedName>
        <fullName evidence="7">Ubiquitin carboxyl-terminal hydrolase</fullName>
        <ecNumber evidence="7">3.4.19.12</ecNumber>
    </recommendedName>
</protein>
<feature type="compositionally biased region" description="Low complexity" evidence="8">
    <location>
        <begin position="24"/>
        <end position="38"/>
    </location>
</feature>
<keyword evidence="3 7" id="KW-0645">Protease</keyword>
<proteinExistence type="inferred from homology"/>
<dbReference type="Gene3D" id="3.90.70.10">
    <property type="entry name" value="Cysteine proteinases"/>
    <property type="match status" value="1"/>
</dbReference>
<keyword evidence="5 7" id="KW-0378">Hydrolase</keyword>
<dbReference type="OrthoDB" id="292964at2759"/>
<feature type="region of interest" description="Disordered" evidence="8">
    <location>
        <begin position="466"/>
        <end position="486"/>
    </location>
</feature>
<evidence type="ECO:0000256" key="3">
    <source>
        <dbReference type="ARBA" id="ARBA00022670"/>
    </source>
</evidence>
<comment type="caution">
    <text evidence="10">The sequence shown here is derived from an EMBL/GenBank/DDBJ whole genome shotgun (WGS) entry which is preliminary data.</text>
</comment>
<dbReference type="InterPro" id="IPR038765">
    <property type="entry name" value="Papain-like_cys_pep_sf"/>
</dbReference>
<keyword evidence="11" id="KW-1185">Reference proteome</keyword>
<keyword evidence="6 7" id="KW-0788">Thiol protease</keyword>
<dbReference type="InterPro" id="IPR001394">
    <property type="entry name" value="Peptidase_C19_UCH"/>
</dbReference>
<evidence type="ECO:0000256" key="1">
    <source>
        <dbReference type="ARBA" id="ARBA00000707"/>
    </source>
</evidence>
<evidence type="ECO:0000256" key="5">
    <source>
        <dbReference type="ARBA" id="ARBA00022801"/>
    </source>
</evidence>
<keyword evidence="4 7" id="KW-0833">Ubl conjugation pathway</keyword>
<dbReference type="GO" id="GO:0006508">
    <property type="term" value="P:proteolysis"/>
    <property type="evidence" value="ECO:0007669"/>
    <property type="project" value="UniProtKB-KW"/>
</dbReference>
<dbReference type="GO" id="GO:0016579">
    <property type="term" value="P:protein deubiquitination"/>
    <property type="evidence" value="ECO:0007669"/>
    <property type="project" value="InterPro"/>
</dbReference>
<dbReference type="PANTHER" id="PTHR21646">
    <property type="entry name" value="UBIQUITIN CARBOXYL-TERMINAL HYDROLASE"/>
    <property type="match status" value="1"/>
</dbReference>
<feature type="domain" description="USP" evidence="9">
    <location>
        <begin position="97"/>
        <end position="432"/>
    </location>
</feature>
<evidence type="ECO:0000256" key="7">
    <source>
        <dbReference type="RuleBase" id="RU366025"/>
    </source>
</evidence>
<evidence type="ECO:0000259" key="9">
    <source>
        <dbReference type="PROSITE" id="PS50235"/>
    </source>
</evidence>
<reference evidence="10 11" key="1">
    <citation type="journal article" date="2015" name="Plant Cell">
        <title>Oil accumulation by the oleaginous diatom Fistulifera solaris as revealed by the genome and transcriptome.</title>
        <authorList>
            <person name="Tanaka T."/>
            <person name="Maeda Y."/>
            <person name="Veluchamy A."/>
            <person name="Tanaka M."/>
            <person name="Abida H."/>
            <person name="Marechal E."/>
            <person name="Bowler C."/>
            <person name="Muto M."/>
            <person name="Sunaga Y."/>
            <person name="Tanaka M."/>
            <person name="Yoshino T."/>
            <person name="Taniguchi T."/>
            <person name="Fukuda Y."/>
            <person name="Nemoto M."/>
            <person name="Matsumoto M."/>
            <person name="Wong P.S."/>
            <person name="Aburatani S."/>
            <person name="Fujibuchi W."/>
        </authorList>
    </citation>
    <scope>NUCLEOTIDE SEQUENCE [LARGE SCALE GENOMIC DNA]</scope>
    <source>
        <strain evidence="10 11">JPCC DA0580</strain>
    </source>
</reference>
<dbReference type="InterPro" id="IPR028889">
    <property type="entry name" value="USP"/>
</dbReference>